<reference evidence="1" key="1">
    <citation type="submission" date="2020-12" db="EMBL/GenBank/DDBJ databases">
        <title>Pontibaca salina gen. nov., sp. nov., isolated from marine sediment.</title>
        <authorList>
            <person name="Bo J."/>
            <person name="Wang S."/>
            <person name="Song X."/>
            <person name="Du Z."/>
        </authorList>
    </citation>
    <scope>NUCLEOTIDE SEQUENCE</scope>
    <source>
        <strain evidence="1">S1109L</strain>
    </source>
</reference>
<dbReference type="Proteomes" id="UP000613255">
    <property type="component" value="Unassembled WGS sequence"/>
</dbReference>
<evidence type="ECO:0000313" key="2">
    <source>
        <dbReference type="Proteomes" id="UP000613255"/>
    </source>
</evidence>
<protein>
    <submittedName>
        <fullName evidence="1">Uncharacterized protein</fullName>
    </submittedName>
</protein>
<sequence length="109" mass="11901">MDGWHMIGIEFKAGGGDYTLAMTTNAMARYEEAAGESMIRAFDRMQDDPSITVIRRLFWSAVRPQITEDEAGDLIDEIGFDQTIKLIEGAAEKSPLASTGKKKAASKTG</sequence>
<evidence type="ECO:0000313" key="1">
    <source>
        <dbReference type="EMBL" id="MBI6628325.1"/>
    </source>
</evidence>
<dbReference type="RefSeq" id="WP_198684355.1">
    <property type="nucleotide sequence ID" value="NZ_JAEIJD010000001.1"/>
</dbReference>
<accession>A0A934HPS9</accession>
<dbReference type="EMBL" id="JAEIJD010000001">
    <property type="protein sequence ID" value="MBI6628325.1"/>
    <property type="molecule type" value="Genomic_DNA"/>
</dbReference>
<comment type="caution">
    <text evidence="1">The sequence shown here is derived from an EMBL/GenBank/DDBJ whole genome shotgun (WGS) entry which is preliminary data.</text>
</comment>
<dbReference type="AlphaFoldDB" id="A0A934HPS9"/>
<keyword evidence="2" id="KW-1185">Reference proteome</keyword>
<organism evidence="1 2">
    <name type="scientific">Pontibaca salina</name>
    <dbReference type="NCBI Taxonomy" id="2795731"/>
    <lineage>
        <taxon>Bacteria</taxon>
        <taxon>Pseudomonadati</taxon>
        <taxon>Pseudomonadota</taxon>
        <taxon>Alphaproteobacteria</taxon>
        <taxon>Rhodobacterales</taxon>
        <taxon>Roseobacteraceae</taxon>
        <taxon>Pontibaca</taxon>
    </lineage>
</organism>
<proteinExistence type="predicted"/>
<gene>
    <name evidence="1" type="ORF">JAO82_00385</name>
</gene>
<name>A0A934HPS9_9RHOB</name>